<evidence type="ECO:0000313" key="1">
    <source>
        <dbReference type="EMBL" id="GAA3642874.1"/>
    </source>
</evidence>
<organism evidence="1 2">
    <name type="scientific">Microlunatus ginsengisoli</name>
    <dbReference type="NCBI Taxonomy" id="363863"/>
    <lineage>
        <taxon>Bacteria</taxon>
        <taxon>Bacillati</taxon>
        <taxon>Actinomycetota</taxon>
        <taxon>Actinomycetes</taxon>
        <taxon>Propionibacteriales</taxon>
        <taxon>Propionibacteriaceae</taxon>
        <taxon>Microlunatus</taxon>
    </lineage>
</organism>
<protein>
    <submittedName>
        <fullName evidence="1">Uncharacterized protein</fullName>
    </submittedName>
</protein>
<dbReference type="Proteomes" id="UP001501490">
    <property type="component" value="Unassembled WGS sequence"/>
</dbReference>
<evidence type="ECO:0000313" key="2">
    <source>
        <dbReference type="Proteomes" id="UP001501490"/>
    </source>
</evidence>
<proteinExistence type="predicted"/>
<name>A0ABP7AXH6_9ACTN</name>
<accession>A0ABP7AXH6</accession>
<keyword evidence="2" id="KW-1185">Reference proteome</keyword>
<reference evidence="2" key="1">
    <citation type="journal article" date="2019" name="Int. J. Syst. Evol. Microbiol.">
        <title>The Global Catalogue of Microorganisms (GCM) 10K type strain sequencing project: providing services to taxonomists for standard genome sequencing and annotation.</title>
        <authorList>
            <consortium name="The Broad Institute Genomics Platform"/>
            <consortium name="The Broad Institute Genome Sequencing Center for Infectious Disease"/>
            <person name="Wu L."/>
            <person name="Ma J."/>
        </authorList>
    </citation>
    <scope>NUCLEOTIDE SEQUENCE [LARGE SCALE GENOMIC DNA]</scope>
    <source>
        <strain evidence="2">JCM 16929</strain>
    </source>
</reference>
<dbReference type="EMBL" id="BAABAB010000056">
    <property type="protein sequence ID" value="GAA3642874.1"/>
    <property type="molecule type" value="Genomic_DNA"/>
</dbReference>
<gene>
    <name evidence="1" type="ORF">GCM10022236_51840</name>
</gene>
<sequence>MPSSTPTCDGDDVCAADGSSVAELRSETPPGPVAVIMDFLAMTVDDYERMTKQLELGGGPRLSRRLYHWMRAYPDGVRVIEIWPDIRPFVRFLDRAVRPVVSSLRLSEPKVSFHPVPNYLTDDGV</sequence>
<comment type="caution">
    <text evidence="1">The sequence shown here is derived from an EMBL/GenBank/DDBJ whole genome shotgun (WGS) entry which is preliminary data.</text>
</comment>